<evidence type="ECO:0000313" key="1">
    <source>
        <dbReference type="EMBL" id="GJS70379.1"/>
    </source>
</evidence>
<comment type="caution">
    <text evidence="1">The sequence shown here is derived from an EMBL/GenBank/DDBJ whole genome shotgun (WGS) entry which is preliminary data.</text>
</comment>
<name>A0ABQ4XYC2_9ASTR</name>
<organism evidence="1 2">
    <name type="scientific">Tanacetum coccineum</name>
    <dbReference type="NCBI Taxonomy" id="301880"/>
    <lineage>
        <taxon>Eukaryota</taxon>
        <taxon>Viridiplantae</taxon>
        <taxon>Streptophyta</taxon>
        <taxon>Embryophyta</taxon>
        <taxon>Tracheophyta</taxon>
        <taxon>Spermatophyta</taxon>
        <taxon>Magnoliopsida</taxon>
        <taxon>eudicotyledons</taxon>
        <taxon>Gunneridae</taxon>
        <taxon>Pentapetalae</taxon>
        <taxon>asterids</taxon>
        <taxon>campanulids</taxon>
        <taxon>Asterales</taxon>
        <taxon>Asteraceae</taxon>
        <taxon>Asteroideae</taxon>
        <taxon>Anthemideae</taxon>
        <taxon>Anthemidinae</taxon>
        <taxon>Tanacetum</taxon>
    </lineage>
</organism>
<keyword evidence="2" id="KW-1185">Reference proteome</keyword>
<proteinExistence type="predicted"/>
<sequence>MISEWRIFRSPGIKVETVMGGNSLEMGIGVRVEKPEGGVISLPLVMLSWGECLTAKSCITCDNTNGNTTLSEAQGVSLRITSDVRVEKYDGTRLGTIIGDRGGAPRFKGFVEDLTAKGVGLRVADSHTDPIRARRGGLRAGEEGRKAHLLGDKQIPSVEVFDEVTWKTFRGNTRDLGSILEETGQGYDYTPKEGLKNKSQMVETASGKLATPSGSASDRVGKFVTASELSRHKETLEDSTTRRCQALLRRRRDWAFGTVKKWNGRAFSCLFVLENGIGESILIPIPFSAFS</sequence>
<evidence type="ECO:0000313" key="2">
    <source>
        <dbReference type="Proteomes" id="UP001151760"/>
    </source>
</evidence>
<reference evidence="1" key="2">
    <citation type="submission" date="2022-01" db="EMBL/GenBank/DDBJ databases">
        <authorList>
            <person name="Yamashiro T."/>
            <person name="Shiraishi A."/>
            <person name="Satake H."/>
            <person name="Nakayama K."/>
        </authorList>
    </citation>
    <scope>NUCLEOTIDE SEQUENCE</scope>
</reference>
<dbReference type="EMBL" id="BQNB010009930">
    <property type="protein sequence ID" value="GJS70379.1"/>
    <property type="molecule type" value="Genomic_DNA"/>
</dbReference>
<protein>
    <submittedName>
        <fullName evidence="1">Uncharacterized protein</fullName>
    </submittedName>
</protein>
<reference evidence="1" key="1">
    <citation type="journal article" date="2022" name="Int. J. Mol. Sci.">
        <title>Draft Genome of Tanacetum Coccineum: Genomic Comparison of Closely Related Tanacetum-Family Plants.</title>
        <authorList>
            <person name="Yamashiro T."/>
            <person name="Shiraishi A."/>
            <person name="Nakayama K."/>
            <person name="Satake H."/>
        </authorList>
    </citation>
    <scope>NUCLEOTIDE SEQUENCE</scope>
</reference>
<gene>
    <name evidence="1" type="ORF">Tco_0703220</name>
</gene>
<dbReference type="Proteomes" id="UP001151760">
    <property type="component" value="Unassembled WGS sequence"/>
</dbReference>
<accession>A0ABQ4XYC2</accession>